<dbReference type="AlphaFoldDB" id="A0A7V2SVH8"/>
<dbReference type="InterPro" id="IPR029063">
    <property type="entry name" value="SAM-dependent_MTases_sf"/>
</dbReference>
<feature type="active site" description="Nucleophile" evidence="5">
    <location>
        <position position="172"/>
    </location>
</feature>
<dbReference type="GO" id="GO:0003723">
    <property type="term" value="F:RNA binding"/>
    <property type="evidence" value="ECO:0007669"/>
    <property type="project" value="UniProtKB-UniRule"/>
</dbReference>
<comment type="caution">
    <text evidence="7">The sequence shown here is derived from an EMBL/GenBank/DDBJ whole genome shotgun (WGS) entry which is preliminary data.</text>
</comment>
<dbReference type="GO" id="GO:0008173">
    <property type="term" value="F:RNA methyltransferase activity"/>
    <property type="evidence" value="ECO:0007669"/>
    <property type="project" value="InterPro"/>
</dbReference>
<dbReference type="NCBIfam" id="TIGR00446">
    <property type="entry name" value="nop2p"/>
    <property type="match status" value="1"/>
</dbReference>
<keyword evidence="3 5" id="KW-0949">S-adenosyl-L-methionine</keyword>
<organism evidence="7">
    <name type="scientific">Dissulfuribacter thermophilus</name>
    <dbReference type="NCBI Taxonomy" id="1156395"/>
    <lineage>
        <taxon>Bacteria</taxon>
        <taxon>Pseudomonadati</taxon>
        <taxon>Thermodesulfobacteriota</taxon>
        <taxon>Dissulfuribacteria</taxon>
        <taxon>Dissulfuribacterales</taxon>
        <taxon>Dissulfuribacteraceae</taxon>
        <taxon>Dissulfuribacter</taxon>
    </lineage>
</organism>
<evidence type="ECO:0000259" key="6">
    <source>
        <dbReference type="PROSITE" id="PS51686"/>
    </source>
</evidence>
<reference evidence="7" key="1">
    <citation type="journal article" date="2020" name="mSystems">
        <title>Genome- and Community-Level Interaction Insights into Carbon Utilization and Element Cycling Functions of Hydrothermarchaeota in Hydrothermal Sediment.</title>
        <authorList>
            <person name="Zhou Z."/>
            <person name="Liu Y."/>
            <person name="Xu W."/>
            <person name="Pan J."/>
            <person name="Luo Z.H."/>
            <person name="Li M."/>
        </authorList>
    </citation>
    <scope>NUCLEOTIDE SEQUENCE [LARGE SCALE GENOMIC DNA]</scope>
    <source>
        <strain evidence="7">HyVt-503</strain>
    </source>
</reference>
<dbReference type="EMBL" id="DRND01000100">
    <property type="protein sequence ID" value="HFC46478.1"/>
    <property type="molecule type" value="Genomic_DNA"/>
</dbReference>
<dbReference type="Proteomes" id="UP000885797">
    <property type="component" value="Unassembled WGS sequence"/>
</dbReference>
<dbReference type="PRINTS" id="PR02008">
    <property type="entry name" value="RCMTFAMILY"/>
</dbReference>
<dbReference type="SUPFAM" id="SSF53335">
    <property type="entry name" value="S-adenosyl-L-methionine-dependent methyltransferases"/>
    <property type="match status" value="1"/>
</dbReference>
<evidence type="ECO:0000313" key="7">
    <source>
        <dbReference type="EMBL" id="HFC46478.1"/>
    </source>
</evidence>
<feature type="binding site" evidence="5">
    <location>
        <position position="119"/>
    </location>
    <ligand>
        <name>S-adenosyl-L-methionine</name>
        <dbReference type="ChEBI" id="CHEBI:59789"/>
    </ligand>
</feature>
<comment type="caution">
    <text evidence="5">Lacks conserved residue(s) required for the propagation of feature annotation.</text>
</comment>
<dbReference type="GO" id="GO:0001510">
    <property type="term" value="P:RNA methylation"/>
    <property type="evidence" value="ECO:0007669"/>
    <property type="project" value="InterPro"/>
</dbReference>
<dbReference type="InterPro" id="IPR049560">
    <property type="entry name" value="MeTrfase_RsmB-F_NOP2_cat"/>
</dbReference>
<feature type="non-terminal residue" evidence="7">
    <location>
        <position position="1"/>
    </location>
</feature>
<dbReference type="Gene3D" id="3.40.50.150">
    <property type="entry name" value="Vaccinia Virus protein VP39"/>
    <property type="match status" value="1"/>
</dbReference>
<dbReference type="Pfam" id="PF01189">
    <property type="entry name" value="Methyltr_RsmB-F"/>
    <property type="match status" value="1"/>
</dbReference>
<evidence type="ECO:0000256" key="1">
    <source>
        <dbReference type="ARBA" id="ARBA00022603"/>
    </source>
</evidence>
<dbReference type="PANTHER" id="PTHR22807:SF30">
    <property type="entry name" value="28S RRNA (CYTOSINE(4447)-C(5))-METHYLTRANSFERASE-RELATED"/>
    <property type="match status" value="1"/>
</dbReference>
<evidence type="ECO:0000256" key="4">
    <source>
        <dbReference type="ARBA" id="ARBA00022884"/>
    </source>
</evidence>
<gene>
    <name evidence="7" type="ORF">ENJ63_01200</name>
</gene>
<evidence type="ECO:0000256" key="2">
    <source>
        <dbReference type="ARBA" id="ARBA00022679"/>
    </source>
</evidence>
<evidence type="ECO:0000256" key="5">
    <source>
        <dbReference type="PROSITE-ProRule" id="PRU01023"/>
    </source>
</evidence>
<feature type="domain" description="SAM-dependent MTase RsmB/NOP-type" evidence="6">
    <location>
        <begin position="1"/>
        <end position="243"/>
    </location>
</feature>
<proteinExistence type="inferred from homology"/>
<keyword evidence="1 5" id="KW-0489">Methyltransferase</keyword>
<dbReference type="GO" id="GO:0006396">
    <property type="term" value="P:RNA processing"/>
    <property type="evidence" value="ECO:0007669"/>
    <property type="project" value="InterPro"/>
</dbReference>
<dbReference type="PANTHER" id="PTHR22807">
    <property type="entry name" value="NOP2 YEAST -RELATED NOL1/NOP2/FMU SUN DOMAIN-CONTAINING"/>
    <property type="match status" value="1"/>
</dbReference>
<keyword evidence="4 5" id="KW-0694">RNA-binding</keyword>
<sequence length="244" mass="27013">PNVPFFYRAAWEKGLGHALSYKMGLFYPQALSSALPVLALGPRPKDLILDMCAAPGGKTTYMAQLTGDSSLIVANDRNIGRLTSLTSNIKRLGITCVVVSSISGEQFPPQERFHKVLLDAPCSGEGKYRLDREGRVLFRAEGHTNLPAIQKGLIVRAFDTLIPGGTLVYSTCTLNPMENEDVVTYLLKKRPAMVAPWSPPLKSHPGLLEFNGRAFSKEVRHARRFYPHEIYSVGFFVAKIIKPR</sequence>
<comment type="similarity">
    <text evidence="5">Belongs to the class I-like SAM-binding methyltransferase superfamily. RsmB/NOP family.</text>
</comment>
<dbReference type="PROSITE" id="PS51686">
    <property type="entry name" value="SAM_MT_RSMB_NOP"/>
    <property type="match status" value="1"/>
</dbReference>
<dbReference type="GO" id="GO:0008757">
    <property type="term" value="F:S-adenosylmethionine-dependent methyltransferase activity"/>
    <property type="evidence" value="ECO:0007669"/>
    <property type="project" value="InterPro"/>
</dbReference>
<protein>
    <submittedName>
        <fullName evidence="7">RsmB/NOP family class I SAM-dependent RNA methyltransferase</fullName>
    </submittedName>
</protein>
<feature type="binding site" evidence="5">
    <location>
        <begin position="52"/>
        <end position="58"/>
    </location>
    <ligand>
        <name>S-adenosyl-L-methionine</name>
        <dbReference type="ChEBI" id="CHEBI:59789"/>
    </ligand>
</feature>
<dbReference type="InterPro" id="IPR001678">
    <property type="entry name" value="MeTrfase_RsmB-F_NOP2_dom"/>
</dbReference>
<name>A0A7V2SVH8_9BACT</name>
<dbReference type="InterPro" id="IPR011023">
    <property type="entry name" value="Nop2p"/>
</dbReference>
<accession>A0A7V2SVH8</accession>
<feature type="binding site" evidence="5">
    <location>
        <position position="76"/>
    </location>
    <ligand>
        <name>S-adenosyl-L-methionine</name>
        <dbReference type="ChEBI" id="CHEBI:59789"/>
    </ligand>
</feature>
<dbReference type="InterPro" id="IPR023267">
    <property type="entry name" value="RCMT"/>
</dbReference>
<evidence type="ECO:0000256" key="3">
    <source>
        <dbReference type="ARBA" id="ARBA00022691"/>
    </source>
</evidence>
<keyword evidence="2 5" id="KW-0808">Transferase</keyword>